<dbReference type="AlphaFoldDB" id="A0A2U9PUT5"/>
<gene>
    <name evidence="1" type="ORF">D806_045510</name>
</gene>
<accession>A0A2U9PUT5</accession>
<evidence type="ECO:0000313" key="2">
    <source>
        <dbReference type="Proteomes" id="UP000011200"/>
    </source>
</evidence>
<protein>
    <submittedName>
        <fullName evidence="1">Uncharacterized protein</fullName>
    </submittedName>
</protein>
<evidence type="ECO:0000313" key="1">
    <source>
        <dbReference type="EMBL" id="AWT55513.1"/>
    </source>
</evidence>
<dbReference type="EMBL" id="CP027541">
    <property type="protein sequence ID" value="AWT55513.1"/>
    <property type="molecule type" value="Genomic_DNA"/>
</dbReference>
<organism evidence="1 2">
    <name type="scientific">Mycolicibacterium smegmatis (strain MKD8)</name>
    <name type="common">Mycobacterium smegmatis</name>
    <dbReference type="NCBI Taxonomy" id="1214915"/>
    <lineage>
        <taxon>Bacteria</taxon>
        <taxon>Bacillati</taxon>
        <taxon>Actinomycetota</taxon>
        <taxon>Actinomycetes</taxon>
        <taxon>Mycobacteriales</taxon>
        <taxon>Mycobacteriaceae</taxon>
        <taxon>Mycolicibacterium</taxon>
    </lineage>
</organism>
<proteinExistence type="predicted"/>
<reference evidence="1 2" key="1">
    <citation type="journal article" date="2013" name="Genome Announc.">
        <title>Draft genome sequence of MKD8, a conjugal recipient Mycobacterium smegmatis strain.</title>
        <authorList>
            <person name="Gray T.A."/>
            <person name="Palumbo M.J."/>
            <person name="Derbyshire K.M."/>
        </authorList>
    </citation>
    <scope>NUCLEOTIDE SEQUENCE [LARGE SCALE GENOMIC DNA]</scope>
    <source>
        <strain evidence="1 2">MKD8</strain>
    </source>
</reference>
<reference evidence="2" key="2">
    <citation type="submission" date="2018-03" db="EMBL/GenBank/DDBJ databases">
        <authorList>
            <person name="Derbyshire K."/>
            <person name="Gray T.A."/>
            <person name="Champion M."/>
        </authorList>
    </citation>
    <scope>NUCLEOTIDE SEQUENCE [LARGE SCALE GENOMIC DNA]</scope>
    <source>
        <strain evidence="2">MKD8</strain>
    </source>
</reference>
<dbReference type="Proteomes" id="UP000011200">
    <property type="component" value="Chromosome"/>
</dbReference>
<sequence>MCCADDPSSLDRMKKTSASMYALGHGLIEPR</sequence>
<name>A0A2U9PUT5_MYCSE</name>